<name>A0A391NTT4_9EUKA</name>
<keyword evidence="2" id="KW-1185">Reference proteome</keyword>
<sequence length="253" mass="27432">MSDGIELYPVLTGGVPGFSSLGDLFPSERAVVRVLTVSKAMVVKGQDYGMADMLCADSAECETHLESHGYTRFALPASAPPSSEPSFVSLEYRGSAFEKEDLFVGMHSTLSQWRLPPHLCQADRSLLPFLMTALRKVSEPVFLKDAGQALASMCSEGHILTTSLGTALVACLKAVFACSQVCHLEFVLPITPNIAGLCDDLFGEKWVWLRLLCYRAPSRTLFAACDVPGVFADTGERIDSIEAFLLDDTVTPE</sequence>
<protein>
    <submittedName>
        <fullName evidence="1">Uncharacterized protein</fullName>
    </submittedName>
</protein>
<dbReference type="Proteomes" id="UP000265618">
    <property type="component" value="Unassembled WGS sequence"/>
</dbReference>
<dbReference type="AlphaFoldDB" id="A0A391NTT4"/>
<accession>A0A391NTT4</accession>
<dbReference type="EMBL" id="BDIP01000116">
    <property type="protein sequence ID" value="GCA62059.1"/>
    <property type="molecule type" value="Genomic_DNA"/>
</dbReference>
<evidence type="ECO:0000313" key="2">
    <source>
        <dbReference type="Proteomes" id="UP000265618"/>
    </source>
</evidence>
<gene>
    <name evidence="1" type="ORF">KIPB_000923</name>
</gene>
<organism evidence="1 2">
    <name type="scientific">Kipferlia bialata</name>
    <dbReference type="NCBI Taxonomy" id="797122"/>
    <lineage>
        <taxon>Eukaryota</taxon>
        <taxon>Metamonada</taxon>
        <taxon>Carpediemonas-like organisms</taxon>
        <taxon>Kipferlia</taxon>
    </lineage>
</organism>
<evidence type="ECO:0000313" key="1">
    <source>
        <dbReference type="EMBL" id="GCA62059.1"/>
    </source>
</evidence>
<comment type="caution">
    <text evidence="1">The sequence shown here is derived from an EMBL/GenBank/DDBJ whole genome shotgun (WGS) entry which is preliminary data.</text>
</comment>
<proteinExistence type="predicted"/>
<reference evidence="1 2" key="1">
    <citation type="journal article" date="2018" name="PLoS ONE">
        <title>The draft genome of Kipferlia bialata reveals reductive genome evolution in fornicate parasites.</title>
        <authorList>
            <person name="Tanifuji G."/>
            <person name="Takabayashi S."/>
            <person name="Kume K."/>
            <person name="Takagi M."/>
            <person name="Nakayama T."/>
            <person name="Kamikawa R."/>
            <person name="Inagaki Y."/>
            <person name="Hashimoto T."/>
        </authorList>
    </citation>
    <scope>NUCLEOTIDE SEQUENCE [LARGE SCALE GENOMIC DNA]</scope>
    <source>
        <strain evidence="1">NY0173</strain>
    </source>
</reference>